<accession>A0A1U7NTE3</accession>
<dbReference type="eggNOG" id="ENOG502ZDVI">
    <property type="taxonomic scope" value="Bacteria"/>
</dbReference>
<name>A0A1U7NTE3_9DEIO</name>
<dbReference type="EMBL" id="MSTI01000152">
    <property type="protein sequence ID" value="OLV16175.1"/>
    <property type="molecule type" value="Genomic_DNA"/>
</dbReference>
<dbReference type="Proteomes" id="UP000186607">
    <property type="component" value="Unassembled WGS sequence"/>
</dbReference>
<gene>
    <name evidence="2" type="ORF">BOO71_0012646</name>
</gene>
<organism evidence="2 3">
    <name type="scientific">Deinococcus marmoris</name>
    <dbReference type="NCBI Taxonomy" id="249408"/>
    <lineage>
        <taxon>Bacteria</taxon>
        <taxon>Thermotogati</taxon>
        <taxon>Deinococcota</taxon>
        <taxon>Deinococci</taxon>
        <taxon>Deinococcales</taxon>
        <taxon>Deinococcaceae</taxon>
        <taxon>Deinococcus</taxon>
    </lineage>
</organism>
<evidence type="ECO:0000313" key="3">
    <source>
        <dbReference type="Proteomes" id="UP000186607"/>
    </source>
</evidence>
<feature type="region of interest" description="Disordered" evidence="1">
    <location>
        <begin position="94"/>
        <end position="113"/>
    </location>
</feature>
<reference evidence="2 3" key="1">
    <citation type="submission" date="2017-01" db="EMBL/GenBank/DDBJ databases">
        <title>Genome Analysis of Deinococcus marmoris KOPRI26562.</title>
        <authorList>
            <person name="Kim J.H."/>
            <person name="Oh H.-M."/>
        </authorList>
    </citation>
    <scope>NUCLEOTIDE SEQUENCE [LARGE SCALE GENOMIC DNA]</scope>
    <source>
        <strain evidence="2 3">KOPRI26562</strain>
    </source>
</reference>
<keyword evidence="3" id="KW-1185">Reference proteome</keyword>
<feature type="compositionally biased region" description="Polar residues" evidence="1">
    <location>
        <begin position="8"/>
        <end position="30"/>
    </location>
</feature>
<protein>
    <submittedName>
        <fullName evidence="2">Uncharacterized protein</fullName>
    </submittedName>
</protein>
<evidence type="ECO:0000313" key="2">
    <source>
        <dbReference type="EMBL" id="OLV16175.1"/>
    </source>
</evidence>
<feature type="region of interest" description="Disordered" evidence="1">
    <location>
        <begin position="1"/>
        <end position="30"/>
    </location>
</feature>
<dbReference type="AlphaFoldDB" id="A0A1U7NTE3"/>
<sequence>MKGGQTIVLENQGDQTTIGISGDGQRQSSGVTTGVWTIAPTLFQTESGAVVEIHTGDGSVYFQIENGQLHSLNEIPSLEEARYIELDEVADGMGQSEIKPMTPMQPMKPLKPM</sequence>
<comment type="caution">
    <text evidence="2">The sequence shown here is derived from an EMBL/GenBank/DDBJ whole genome shotgun (WGS) entry which is preliminary data.</text>
</comment>
<evidence type="ECO:0000256" key="1">
    <source>
        <dbReference type="SAM" id="MobiDB-lite"/>
    </source>
</evidence>
<proteinExistence type="predicted"/>